<dbReference type="Pfam" id="PF01370">
    <property type="entry name" value="Epimerase"/>
    <property type="match status" value="1"/>
</dbReference>
<keyword evidence="4" id="KW-1185">Reference proteome</keyword>
<dbReference type="PANTHER" id="PTHR43000">
    <property type="entry name" value="DTDP-D-GLUCOSE 4,6-DEHYDRATASE-RELATED"/>
    <property type="match status" value="1"/>
</dbReference>
<comment type="caution">
    <text evidence="3">The sequence shown here is derived from an EMBL/GenBank/DDBJ whole genome shotgun (WGS) entry which is preliminary data.</text>
</comment>
<dbReference type="RefSeq" id="WP_322876590.1">
    <property type="nucleotide sequence ID" value="NZ_JAVMIP010000001.1"/>
</dbReference>
<dbReference type="EMBL" id="JAVMIP010000001">
    <property type="protein sequence ID" value="MDS3859252.1"/>
    <property type="molecule type" value="Genomic_DNA"/>
</dbReference>
<evidence type="ECO:0000259" key="2">
    <source>
        <dbReference type="Pfam" id="PF01370"/>
    </source>
</evidence>
<sequence>MKVLVTGGCGFLGSNIASFYLDQGAEVFIIDALFRLGSEKNKEWLNQKAAKNQLTIEEFDVANKIDVEHFFKTHGRFDRIAHLAGQVAMTTSMTDPYRDFLTNVVGTFNILEATRHFSPDATLIYSSTNKVYGELKNLVFIEEETRFVAPDYPRGLDETYPLDFSSPYGCSKGAADQYMRDWHRNFGLKTIVFRHSSIFGGRQFSTFDQGWVGWFIAQALEQEKRMKDGLSIDSFTIAGNGKQVRDVLHAEDLVRLYHQAFEIGDKIQGEIFNIGGGMDNSLSLLELFHYLEEILKVKLLYKSLEWRHSDQKIFVADIGKVKNLIQWSPQLSKNDGIVKQLVWIKNQHQI</sequence>
<comment type="similarity">
    <text evidence="1">Belongs to the NAD(P)-dependent epimerase/dehydratase family.</text>
</comment>
<dbReference type="Gene3D" id="3.40.50.720">
    <property type="entry name" value="NAD(P)-binding Rossmann-like Domain"/>
    <property type="match status" value="1"/>
</dbReference>
<evidence type="ECO:0000313" key="3">
    <source>
        <dbReference type="EMBL" id="MDS3859252.1"/>
    </source>
</evidence>
<dbReference type="InterPro" id="IPR001509">
    <property type="entry name" value="Epimerase_deHydtase"/>
</dbReference>
<proteinExistence type="inferred from homology"/>
<accession>A0AAE4FPQ5</accession>
<evidence type="ECO:0000256" key="1">
    <source>
        <dbReference type="ARBA" id="ARBA00007637"/>
    </source>
</evidence>
<feature type="domain" description="NAD-dependent epimerase/dehydratase" evidence="2">
    <location>
        <begin position="3"/>
        <end position="275"/>
    </location>
</feature>
<reference evidence="4" key="1">
    <citation type="submission" date="2023-07" db="EMBL/GenBank/DDBJ databases">
        <authorList>
            <person name="Luz R."/>
            <person name="Cordeiro R."/>
            <person name="Fonseca A."/>
            <person name="Goncalves V."/>
        </authorList>
    </citation>
    <scope>NUCLEOTIDE SEQUENCE [LARGE SCALE GENOMIC DNA]</scope>
    <source>
        <strain evidence="4">BACA0444</strain>
    </source>
</reference>
<dbReference type="AlphaFoldDB" id="A0AAE4FPQ5"/>
<evidence type="ECO:0000313" key="4">
    <source>
        <dbReference type="Proteomes" id="UP001268256"/>
    </source>
</evidence>
<dbReference type="SUPFAM" id="SSF51735">
    <property type="entry name" value="NAD(P)-binding Rossmann-fold domains"/>
    <property type="match status" value="1"/>
</dbReference>
<gene>
    <name evidence="3" type="ORF">RIF25_00385</name>
</gene>
<protein>
    <submittedName>
        <fullName evidence="3">GDP-mannose 4,6-dehydratase</fullName>
        <ecNumber evidence="3">4.2.1.47</ecNumber>
    </submittedName>
</protein>
<dbReference type="EC" id="4.2.1.47" evidence="3"/>
<dbReference type="InterPro" id="IPR036291">
    <property type="entry name" value="NAD(P)-bd_dom_sf"/>
</dbReference>
<name>A0AAE4FPQ5_9CYAN</name>
<dbReference type="Proteomes" id="UP001268256">
    <property type="component" value="Unassembled WGS sequence"/>
</dbReference>
<organism evidence="3 4">
    <name type="scientific">Pseudocalidococcus azoricus BACA0444</name>
    <dbReference type="NCBI Taxonomy" id="2918990"/>
    <lineage>
        <taxon>Bacteria</taxon>
        <taxon>Bacillati</taxon>
        <taxon>Cyanobacteriota</taxon>
        <taxon>Cyanophyceae</taxon>
        <taxon>Acaryochloridales</taxon>
        <taxon>Thermosynechococcaceae</taxon>
        <taxon>Pseudocalidococcus</taxon>
        <taxon>Pseudocalidococcus azoricus</taxon>
    </lineage>
</organism>
<dbReference type="GO" id="GO:0008446">
    <property type="term" value="F:GDP-mannose 4,6-dehydratase activity"/>
    <property type="evidence" value="ECO:0007669"/>
    <property type="project" value="UniProtKB-EC"/>
</dbReference>
<keyword evidence="3" id="KW-0456">Lyase</keyword>